<dbReference type="PANTHER" id="PTHR11705">
    <property type="entry name" value="PROTEASE FAMILY M14 CARBOXYPEPTIDASE A,B"/>
    <property type="match status" value="1"/>
</dbReference>
<name>A0AAV2PUS5_MEGNR</name>
<dbReference type="GO" id="GO:0008270">
    <property type="term" value="F:zinc ion binding"/>
    <property type="evidence" value="ECO:0007669"/>
    <property type="project" value="InterPro"/>
</dbReference>
<dbReference type="GO" id="GO:0005615">
    <property type="term" value="C:extracellular space"/>
    <property type="evidence" value="ECO:0007669"/>
    <property type="project" value="TreeGrafter"/>
</dbReference>
<comment type="cofactor">
    <cofactor evidence="1">
        <name>Zn(2+)</name>
        <dbReference type="ChEBI" id="CHEBI:29105"/>
    </cofactor>
</comment>
<keyword evidence="13" id="KW-1185">Reference proteome</keyword>
<sequence length="255" mass="29027">MNEEYEGIEVRYRLEGMGEMEAMNRIEKIMCENLIRRGAAVSSVVSSEEAVEGAAGTKRKKDGDSMDWGSYHGLQDIEGFIIWLNATYPELVNIDSSTKTSEGRPIYVVKVTDPSQPGPKKKIWIEGGIHAREWISPAVTTYLLNQVITNPEWIPIRDKTEWYFVPVANPDGYHYSHTSTKARLWRKNRNNNSGSHCKGVDLNRNWNMQWGVGASQDPCSEIFMGRKPFSEAETRGLSLIMERVAPINLFITFHR</sequence>
<evidence type="ECO:0000259" key="11">
    <source>
        <dbReference type="PROSITE" id="PS52035"/>
    </source>
</evidence>
<evidence type="ECO:0000256" key="6">
    <source>
        <dbReference type="ARBA" id="ARBA00022729"/>
    </source>
</evidence>
<dbReference type="PROSITE" id="PS52035">
    <property type="entry name" value="PEPTIDASE_M14"/>
    <property type="match status" value="1"/>
</dbReference>
<evidence type="ECO:0000256" key="9">
    <source>
        <dbReference type="ARBA" id="ARBA00023049"/>
    </source>
</evidence>
<evidence type="ECO:0000313" key="12">
    <source>
        <dbReference type="EMBL" id="CAL4064434.1"/>
    </source>
</evidence>
<dbReference type="EMBL" id="CAXKWB010001477">
    <property type="protein sequence ID" value="CAL4064434.1"/>
    <property type="molecule type" value="Genomic_DNA"/>
</dbReference>
<evidence type="ECO:0000313" key="13">
    <source>
        <dbReference type="Proteomes" id="UP001497623"/>
    </source>
</evidence>
<dbReference type="SUPFAM" id="SSF53187">
    <property type="entry name" value="Zn-dependent exopeptidases"/>
    <property type="match status" value="1"/>
</dbReference>
<keyword evidence="6" id="KW-0732">Signal</keyword>
<evidence type="ECO:0000256" key="3">
    <source>
        <dbReference type="ARBA" id="ARBA00022645"/>
    </source>
</evidence>
<comment type="caution">
    <text evidence="10">Lacks conserved residue(s) required for the propagation of feature annotation.</text>
</comment>
<evidence type="ECO:0000256" key="5">
    <source>
        <dbReference type="ARBA" id="ARBA00022723"/>
    </source>
</evidence>
<proteinExistence type="inferred from homology"/>
<protein>
    <recommendedName>
        <fullName evidence="11">Peptidase M14 domain-containing protein</fullName>
    </recommendedName>
</protein>
<dbReference type="FunFam" id="3.40.630.10:FF:000084">
    <property type="entry name" value="Carboxypeptidase B2"/>
    <property type="match status" value="1"/>
</dbReference>
<dbReference type="InterPro" id="IPR000834">
    <property type="entry name" value="Peptidase_M14"/>
</dbReference>
<evidence type="ECO:0000256" key="2">
    <source>
        <dbReference type="ARBA" id="ARBA00005988"/>
    </source>
</evidence>
<reference evidence="12 13" key="1">
    <citation type="submission" date="2024-05" db="EMBL/GenBank/DDBJ databases">
        <authorList>
            <person name="Wallberg A."/>
        </authorList>
    </citation>
    <scope>NUCLEOTIDE SEQUENCE [LARGE SCALE GENOMIC DNA]</scope>
</reference>
<feature type="non-terminal residue" evidence="12">
    <location>
        <position position="255"/>
    </location>
</feature>
<dbReference type="InterPro" id="IPR057246">
    <property type="entry name" value="CARBOXYPEPT_ZN_1"/>
</dbReference>
<dbReference type="SMART" id="SM00631">
    <property type="entry name" value="Zn_pept"/>
    <property type="match status" value="1"/>
</dbReference>
<dbReference type="PROSITE" id="PS00132">
    <property type="entry name" value="CARBOXYPEPT_ZN_1"/>
    <property type="match status" value="1"/>
</dbReference>
<feature type="domain" description="Peptidase M14" evidence="11">
    <location>
        <begin position="70"/>
        <end position="255"/>
    </location>
</feature>
<accession>A0AAV2PUS5</accession>
<keyword evidence="9" id="KW-0482">Metalloprotease</keyword>
<dbReference type="GO" id="GO:0004181">
    <property type="term" value="F:metallocarboxypeptidase activity"/>
    <property type="evidence" value="ECO:0007669"/>
    <property type="project" value="InterPro"/>
</dbReference>
<evidence type="ECO:0000256" key="4">
    <source>
        <dbReference type="ARBA" id="ARBA00022670"/>
    </source>
</evidence>
<comment type="caution">
    <text evidence="12">The sequence shown here is derived from an EMBL/GenBank/DDBJ whole genome shotgun (WGS) entry which is preliminary data.</text>
</comment>
<keyword evidence="3" id="KW-0121">Carboxypeptidase</keyword>
<keyword evidence="7" id="KW-0378">Hydrolase</keyword>
<comment type="similarity">
    <text evidence="2 10">Belongs to the peptidase M14 family.</text>
</comment>
<evidence type="ECO:0000256" key="1">
    <source>
        <dbReference type="ARBA" id="ARBA00001947"/>
    </source>
</evidence>
<dbReference type="AlphaFoldDB" id="A0AAV2PUS5"/>
<organism evidence="12 13">
    <name type="scientific">Meganyctiphanes norvegica</name>
    <name type="common">Northern krill</name>
    <name type="synonym">Thysanopoda norvegica</name>
    <dbReference type="NCBI Taxonomy" id="48144"/>
    <lineage>
        <taxon>Eukaryota</taxon>
        <taxon>Metazoa</taxon>
        <taxon>Ecdysozoa</taxon>
        <taxon>Arthropoda</taxon>
        <taxon>Crustacea</taxon>
        <taxon>Multicrustacea</taxon>
        <taxon>Malacostraca</taxon>
        <taxon>Eumalacostraca</taxon>
        <taxon>Eucarida</taxon>
        <taxon>Euphausiacea</taxon>
        <taxon>Euphausiidae</taxon>
        <taxon>Meganyctiphanes</taxon>
    </lineage>
</organism>
<dbReference type="Proteomes" id="UP001497623">
    <property type="component" value="Unassembled WGS sequence"/>
</dbReference>
<keyword evidence="4" id="KW-0645">Protease</keyword>
<gene>
    <name evidence="12" type="ORF">MNOR_LOCUS4083</name>
</gene>
<dbReference type="Pfam" id="PF00246">
    <property type="entry name" value="Peptidase_M14"/>
    <property type="match status" value="1"/>
</dbReference>
<evidence type="ECO:0000256" key="7">
    <source>
        <dbReference type="ARBA" id="ARBA00022801"/>
    </source>
</evidence>
<evidence type="ECO:0000256" key="8">
    <source>
        <dbReference type="ARBA" id="ARBA00022833"/>
    </source>
</evidence>
<evidence type="ECO:0000256" key="10">
    <source>
        <dbReference type="PROSITE-ProRule" id="PRU01379"/>
    </source>
</evidence>
<dbReference type="Gene3D" id="3.40.630.10">
    <property type="entry name" value="Zn peptidases"/>
    <property type="match status" value="1"/>
</dbReference>
<dbReference type="PRINTS" id="PR00765">
    <property type="entry name" value="CRBOXYPTASEA"/>
</dbReference>
<keyword evidence="8" id="KW-0862">Zinc</keyword>
<keyword evidence="5" id="KW-0479">Metal-binding</keyword>
<dbReference type="GO" id="GO:0006508">
    <property type="term" value="P:proteolysis"/>
    <property type="evidence" value="ECO:0007669"/>
    <property type="project" value="UniProtKB-KW"/>
</dbReference>
<dbReference type="PANTHER" id="PTHR11705:SF91">
    <property type="entry name" value="FI01817P-RELATED"/>
    <property type="match status" value="1"/>
</dbReference>